<comment type="similarity">
    <text evidence="1">Belongs to the LytR/CpsA/Psr (LCP) family.</text>
</comment>
<dbReference type="PANTHER" id="PTHR33392">
    <property type="entry name" value="POLYISOPRENYL-TEICHOIC ACID--PEPTIDOGLYCAN TEICHOIC ACID TRANSFERASE TAGU"/>
    <property type="match status" value="1"/>
</dbReference>
<accession>A0A810KW62</accession>
<evidence type="ECO:0000259" key="2">
    <source>
        <dbReference type="Pfam" id="PF03816"/>
    </source>
</evidence>
<dbReference type="AlphaFoldDB" id="A0A810KW62"/>
<dbReference type="PANTHER" id="PTHR33392:SF6">
    <property type="entry name" value="POLYISOPRENYL-TEICHOIC ACID--PEPTIDOGLYCAN TEICHOIC ACID TRANSFERASE TAGU"/>
    <property type="match status" value="1"/>
</dbReference>
<protein>
    <recommendedName>
        <fullName evidence="2">Cell envelope-related transcriptional attenuator domain-containing protein</fullName>
    </recommendedName>
</protein>
<evidence type="ECO:0000313" key="4">
    <source>
        <dbReference type="Proteomes" id="UP000680750"/>
    </source>
</evidence>
<dbReference type="InterPro" id="IPR050922">
    <property type="entry name" value="LytR/CpsA/Psr_CW_biosynth"/>
</dbReference>
<dbReference type="KEGG" id="aser:Asera_08100"/>
<reference evidence="3" key="1">
    <citation type="submission" date="2020-08" db="EMBL/GenBank/DDBJ databases">
        <title>Whole genome shotgun sequence of Actinocatenispora sera NBRC 101916.</title>
        <authorList>
            <person name="Komaki H."/>
            <person name="Tamura T."/>
        </authorList>
    </citation>
    <scope>NUCLEOTIDE SEQUENCE</scope>
    <source>
        <strain evidence="3">NBRC 101916</strain>
    </source>
</reference>
<dbReference type="Proteomes" id="UP000680750">
    <property type="component" value="Chromosome"/>
</dbReference>
<dbReference type="RefSeq" id="WP_169745887.1">
    <property type="nucleotide sequence ID" value="NZ_AP023354.1"/>
</dbReference>
<evidence type="ECO:0000256" key="1">
    <source>
        <dbReference type="ARBA" id="ARBA00006068"/>
    </source>
</evidence>
<name>A0A810KW62_9ACTN</name>
<organism evidence="3 4">
    <name type="scientific">Actinocatenispora sera</name>
    <dbReference type="NCBI Taxonomy" id="390989"/>
    <lineage>
        <taxon>Bacteria</taxon>
        <taxon>Bacillati</taxon>
        <taxon>Actinomycetota</taxon>
        <taxon>Actinomycetes</taxon>
        <taxon>Micromonosporales</taxon>
        <taxon>Micromonosporaceae</taxon>
        <taxon>Actinocatenispora</taxon>
    </lineage>
</organism>
<sequence length="352" mass="38755">MARRNRKPKRRSPLWTRLCLIIGIVLTLGSGSAYAGTVVLSNRLDHAVQQRDLLGDGSAHRSRTVTGPLDILLAGSDLRSSWKRTGELPRADTIMWLHVSASLDRAYLLSIPRDLEVHIPADARTGKGDSTTKINAAFPYGMRDVDDTTGGMRLLTTTVQQVTGAHFGLAALADWDGFKDITSELGGVRLCVDKTFVSRQPGLPREKFTAGCHHYDATRALQLVRQRYAYADSDYGRQRMQQQYLRQILTRATSTGVLTNPVKLNRLLDATSRALTMDLNGYRLADLALALRRLTPAKVIGLQIAHRTLPDGNESLVQPVDDQLFAALRDDTIGRYLARHPTLVSHGPGAGD</sequence>
<gene>
    <name evidence="3" type="ORF">Asera_08100</name>
</gene>
<dbReference type="EMBL" id="AP023354">
    <property type="protein sequence ID" value="BCJ26702.1"/>
    <property type="molecule type" value="Genomic_DNA"/>
</dbReference>
<proteinExistence type="inferred from homology"/>
<dbReference type="Gene3D" id="3.40.630.190">
    <property type="entry name" value="LCP protein"/>
    <property type="match status" value="1"/>
</dbReference>
<evidence type="ECO:0000313" key="3">
    <source>
        <dbReference type="EMBL" id="BCJ26702.1"/>
    </source>
</evidence>
<dbReference type="Pfam" id="PF03816">
    <property type="entry name" value="LytR_cpsA_psr"/>
    <property type="match status" value="1"/>
</dbReference>
<dbReference type="InterPro" id="IPR004474">
    <property type="entry name" value="LytR_CpsA_psr"/>
</dbReference>
<dbReference type="NCBIfam" id="TIGR00350">
    <property type="entry name" value="lytR_cpsA_psr"/>
    <property type="match status" value="1"/>
</dbReference>
<keyword evidence="4" id="KW-1185">Reference proteome</keyword>
<feature type="domain" description="Cell envelope-related transcriptional attenuator" evidence="2">
    <location>
        <begin position="90"/>
        <end position="252"/>
    </location>
</feature>